<dbReference type="PANTHER" id="PTHR48111">
    <property type="entry name" value="REGULATOR OF RPOS"/>
    <property type="match status" value="1"/>
</dbReference>
<dbReference type="PROSITE" id="PS51755">
    <property type="entry name" value="OMPR_PHOB"/>
    <property type="match status" value="1"/>
</dbReference>
<evidence type="ECO:0000256" key="3">
    <source>
        <dbReference type="ARBA" id="ARBA00023015"/>
    </source>
</evidence>
<keyword evidence="12" id="KW-1185">Reference proteome</keyword>
<dbReference type="InterPro" id="IPR011006">
    <property type="entry name" value="CheY-like_superfamily"/>
</dbReference>
<dbReference type="SUPFAM" id="SSF52172">
    <property type="entry name" value="CheY-like"/>
    <property type="match status" value="1"/>
</dbReference>
<dbReference type="SMART" id="SM00448">
    <property type="entry name" value="REC"/>
    <property type="match status" value="1"/>
</dbReference>
<organism evidence="11 12">
    <name type="scientific">Lacisediminihabitans changchengi</name>
    <dbReference type="NCBI Taxonomy" id="2787634"/>
    <lineage>
        <taxon>Bacteria</taxon>
        <taxon>Bacillati</taxon>
        <taxon>Actinomycetota</taxon>
        <taxon>Actinomycetes</taxon>
        <taxon>Micrococcales</taxon>
        <taxon>Microbacteriaceae</taxon>
        <taxon>Lacisediminihabitans</taxon>
    </lineage>
</organism>
<dbReference type="GO" id="GO:0000156">
    <property type="term" value="F:phosphorelay response regulator activity"/>
    <property type="evidence" value="ECO:0007669"/>
    <property type="project" value="TreeGrafter"/>
</dbReference>
<dbReference type="SUPFAM" id="SSF46894">
    <property type="entry name" value="C-terminal effector domain of the bipartite response regulators"/>
    <property type="match status" value="1"/>
</dbReference>
<dbReference type="InterPro" id="IPR036388">
    <property type="entry name" value="WH-like_DNA-bd_sf"/>
</dbReference>
<dbReference type="Gene3D" id="1.10.10.10">
    <property type="entry name" value="Winged helix-like DNA-binding domain superfamily/Winged helix DNA-binding domain"/>
    <property type="match status" value="1"/>
</dbReference>
<keyword evidence="5" id="KW-0804">Transcription</keyword>
<evidence type="ECO:0000313" key="10">
    <source>
        <dbReference type="EMBL" id="MBK4346868.1"/>
    </source>
</evidence>
<dbReference type="InterPro" id="IPR016032">
    <property type="entry name" value="Sig_transdc_resp-reg_C-effctor"/>
</dbReference>
<protein>
    <submittedName>
        <fullName evidence="11">Response regulator</fullName>
    </submittedName>
</protein>
<dbReference type="InterPro" id="IPR039420">
    <property type="entry name" value="WalR-like"/>
</dbReference>
<evidence type="ECO:0000313" key="11">
    <source>
        <dbReference type="EMBL" id="MBK4348009.1"/>
    </source>
</evidence>
<keyword evidence="4 7" id="KW-0238">DNA-binding</keyword>
<keyword evidence="3" id="KW-0805">Transcription regulation</keyword>
<dbReference type="CDD" id="cd00383">
    <property type="entry name" value="trans_reg_C"/>
    <property type="match status" value="1"/>
</dbReference>
<dbReference type="GO" id="GO:0032993">
    <property type="term" value="C:protein-DNA complex"/>
    <property type="evidence" value="ECO:0007669"/>
    <property type="project" value="TreeGrafter"/>
</dbReference>
<feature type="domain" description="Response regulatory" evidence="8">
    <location>
        <begin position="9"/>
        <end position="122"/>
    </location>
</feature>
<comment type="caution">
    <text evidence="11">The sequence shown here is derived from an EMBL/GenBank/DDBJ whole genome shotgun (WGS) entry which is preliminary data.</text>
</comment>
<evidence type="ECO:0000313" key="12">
    <source>
        <dbReference type="Proteomes" id="UP000636458"/>
    </source>
</evidence>
<dbReference type="PANTHER" id="PTHR48111:SF1">
    <property type="entry name" value="TWO-COMPONENT RESPONSE REGULATOR ORR33"/>
    <property type="match status" value="1"/>
</dbReference>
<name>A0A934SMD7_9MICO</name>
<evidence type="ECO:0000259" key="9">
    <source>
        <dbReference type="PROSITE" id="PS51755"/>
    </source>
</evidence>
<evidence type="ECO:0000256" key="5">
    <source>
        <dbReference type="ARBA" id="ARBA00023163"/>
    </source>
</evidence>
<dbReference type="GO" id="GO:0005829">
    <property type="term" value="C:cytosol"/>
    <property type="evidence" value="ECO:0007669"/>
    <property type="project" value="TreeGrafter"/>
</dbReference>
<keyword evidence="2" id="KW-0902">Two-component regulatory system</keyword>
<evidence type="ECO:0000256" key="6">
    <source>
        <dbReference type="PROSITE-ProRule" id="PRU00169"/>
    </source>
</evidence>
<dbReference type="Proteomes" id="UP000636458">
    <property type="component" value="Unassembled WGS sequence"/>
</dbReference>
<dbReference type="InterPro" id="IPR001789">
    <property type="entry name" value="Sig_transdc_resp-reg_receiver"/>
</dbReference>
<feature type="domain" description="OmpR/PhoB-type" evidence="9">
    <location>
        <begin position="214"/>
        <end position="320"/>
    </location>
</feature>
<dbReference type="Gene3D" id="3.40.50.2300">
    <property type="match status" value="1"/>
</dbReference>
<evidence type="ECO:0000256" key="1">
    <source>
        <dbReference type="ARBA" id="ARBA00022553"/>
    </source>
</evidence>
<dbReference type="CDD" id="cd17574">
    <property type="entry name" value="REC_OmpR"/>
    <property type="match status" value="1"/>
</dbReference>
<evidence type="ECO:0000259" key="8">
    <source>
        <dbReference type="PROSITE" id="PS50110"/>
    </source>
</evidence>
<dbReference type="InterPro" id="IPR001867">
    <property type="entry name" value="OmpR/PhoB-type_DNA-bd"/>
</dbReference>
<keyword evidence="1 6" id="KW-0597">Phosphoprotein</keyword>
<accession>A0A934SMD7</accession>
<dbReference type="Pfam" id="PF00072">
    <property type="entry name" value="Response_reg"/>
    <property type="match status" value="1"/>
</dbReference>
<gene>
    <name evidence="10" type="ORF">IV501_04420</name>
    <name evidence="11" type="ORF">IV501_10205</name>
</gene>
<proteinExistence type="predicted"/>
<dbReference type="EMBL" id="JAEPES010000003">
    <property type="protein sequence ID" value="MBK4348009.1"/>
    <property type="molecule type" value="Genomic_DNA"/>
</dbReference>
<dbReference type="EMBL" id="JAEPES010000001">
    <property type="protein sequence ID" value="MBK4346868.1"/>
    <property type="molecule type" value="Genomic_DNA"/>
</dbReference>
<dbReference type="AlphaFoldDB" id="A0A934SMD7"/>
<dbReference type="SMART" id="SM00862">
    <property type="entry name" value="Trans_reg_C"/>
    <property type="match status" value="1"/>
</dbReference>
<dbReference type="PROSITE" id="PS50110">
    <property type="entry name" value="RESPONSE_REGULATORY"/>
    <property type="match status" value="1"/>
</dbReference>
<feature type="modified residue" description="4-aspartylphosphate" evidence="6">
    <location>
        <position position="58"/>
    </location>
</feature>
<sequence>MGIGEEMRVAVVIEDEVDIRHLLEAVLQQAGFQVIATGNGPDGIEAVRHHQPAVVTLDVNMPGMDGFEVARRIRAFSDTYIVMLTALQDEIDTLDGLRAGADDYLTKPFRPRELRARIEAMLRRPRSAANAPPAPASIPATIEIAPSAIAEAVRAQPPVTEHPVTEHPVTEQRVPEHRAAERAKASHERPVVTSTFAADVRPPDIDNYVVPSGEGWLAHNGLSLNTQSGEVFVDGRDVVLLRSEFDLLASLLKSGRRVRTKPDLVLLLRRESFVTTHFVSDAEKRAIDVLLVSLRKKLGENSTEPRWIESVGAVGYRSTADDSL</sequence>
<dbReference type="GO" id="GO:0000976">
    <property type="term" value="F:transcription cis-regulatory region binding"/>
    <property type="evidence" value="ECO:0007669"/>
    <property type="project" value="TreeGrafter"/>
</dbReference>
<evidence type="ECO:0000256" key="7">
    <source>
        <dbReference type="PROSITE-ProRule" id="PRU01091"/>
    </source>
</evidence>
<feature type="DNA-binding region" description="OmpR/PhoB-type" evidence="7">
    <location>
        <begin position="214"/>
        <end position="320"/>
    </location>
</feature>
<evidence type="ECO:0000256" key="4">
    <source>
        <dbReference type="ARBA" id="ARBA00023125"/>
    </source>
</evidence>
<reference evidence="11" key="1">
    <citation type="submission" date="2021-01" db="EMBL/GenBank/DDBJ databases">
        <title>Lacisediminihabitans sp. nov. strain G11-30, isolated from Antarctic Soil.</title>
        <authorList>
            <person name="Li J."/>
        </authorList>
    </citation>
    <scope>NUCLEOTIDE SEQUENCE</scope>
    <source>
        <strain evidence="11">G11-30</strain>
    </source>
</reference>
<dbReference type="Pfam" id="PF00486">
    <property type="entry name" value="Trans_reg_C"/>
    <property type="match status" value="1"/>
</dbReference>
<evidence type="ECO:0000256" key="2">
    <source>
        <dbReference type="ARBA" id="ARBA00023012"/>
    </source>
</evidence>
<dbReference type="GO" id="GO:0006355">
    <property type="term" value="P:regulation of DNA-templated transcription"/>
    <property type="evidence" value="ECO:0007669"/>
    <property type="project" value="InterPro"/>
</dbReference>
<dbReference type="RefSeq" id="WP_200555154.1">
    <property type="nucleotide sequence ID" value="NZ_JAEPES010000001.1"/>
</dbReference>